<organism evidence="9 10">
    <name type="scientific">Handroanthus impetiginosus</name>
    <dbReference type="NCBI Taxonomy" id="429701"/>
    <lineage>
        <taxon>Eukaryota</taxon>
        <taxon>Viridiplantae</taxon>
        <taxon>Streptophyta</taxon>
        <taxon>Embryophyta</taxon>
        <taxon>Tracheophyta</taxon>
        <taxon>Spermatophyta</taxon>
        <taxon>Magnoliopsida</taxon>
        <taxon>eudicotyledons</taxon>
        <taxon>Gunneridae</taxon>
        <taxon>Pentapetalae</taxon>
        <taxon>asterids</taxon>
        <taxon>lamiids</taxon>
        <taxon>Lamiales</taxon>
        <taxon>Bignoniaceae</taxon>
        <taxon>Crescentiina</taxon>
        <taxon>Tabebuia alliance</taxon>
        <taxon>Handroanthus</taxon>
    </lineage>
</organism>
<evidence type="ECO:0000256" key="7">
    <source>
        <dbReference type="SAM" id="MobiDB-lite"/>
    </source>
</evidence>
<evidence type="ECO:0000313" key="10">
    <source>
        <dbReference type="Proteomes" id="UP000231279"/>
    </source>
</evidence>
<evidence type="ECO:0000256" key="3">
    <source>
        <dbReference type="ARBA" id="ARBA00023015"/>
    </source>
</evidence>
<dbReference type="Proteomes" id="UP000231279">
    <property type="component" value="Unassembled WGS sequence"/>
</dbReference>
<evidence type="ECO:0000256" key="2">
    <source>
        <dbReference type="ARBA" id="ARBA00022491"/>
    </source>
</evidence>
<dbReference type="GO" id="GO:0005634">
    <property type="term" value="C:nucleus"/>
    <property type="evidence" value="ECO:0007669"/>
    <property type="project" value="UniProtKB-SubCell"/>
</dbReference>
<evidence type="ECO:0000259" key="8">
    <source>
        <dbReference type="PROSITE" id="PS51754"/>
    </source>
</evidence>
<keyword evidence="10" id="KW-1185">Reference proteome</keyword>
<comment type="caution">
    <text evidence="9">The sequence shown here is derived from an EMBL/GenBank/DDBJ whole genome shotgun (WGS) entry which is preliminary data.</text>
</comment>
<accession>A0A2G9GUY4</accession>
<feature type="region of interest" description="Disordered" evidence="7">
    <location>
        <begin position="99"/>
        <end position="126"/>
    </location>
</feature>
<protein>
    <recommendedName>
        <fullName evidence="6">Transcription repressor</fullName>
    </recommendedName>
    <alternativeName>
        <fullName evidence="6">Ovate family protein</fullName>
    </alternativeName>
</protein>
<keyword evidence="4 6" id="KW-0804">Transcription</keyword>
<dbReference type="AlphaFoldDB" id="A0A2G9GUY4"/>
<dbReference type="PANTHER" id="PTHR33057:SF21">
    <property type="entry name" value="TRANSCRIPTION REPRESSOR"/>
    <property type="match status" value="1"/>
</dbReference>
<dbReference type="InterPro" id="IPR006458">
    <property type="entry name" value="Ovate_C"/>
</dbReference>
<name>A0A2G9GUY4_9LAMI</name>
<gene>
    <name evidence="9" type="ORF">CDL12_18408</name>
</gene>
<evidence type="ECO:0000256" key="4">
    <source>
        <dbReference type="ARBA" id="ARBA00023163"/>
    </source>
</evidence>
<reference evidence="10" key="1">
    <citation type="journal article" date="2018" name="Gigascience">
        <title>Genome assembly of the Pink Ipe (Handroanthus impetiginosus, Bignoniaceae), a highly valued, ecologically keystone Neotropical timber forest tree.</title>
        <authorList>
            <person name="Silva-Junior O.B."/>
            <person name="Grattapaglia D."/>
            <person name="Novaes E."/>
            <person name="Collevatti R.G."/>
        </authorList>
    </citation>
    <scope>NUCLEOTIDE SEQUENCE [LARGE SCALE GENOMIC DNA]</scope>
    <source>
        <strain evidence="10">cv. UFG-1</strain>
    </source>
</reference>
<dbReference type="PROSITE" id="PS51754">
    <property type="entry name" value="OVATE"/>
    <property type="match status" value="1"/>
</dbReference>
<dbReference type="InterPro" id="IPR038933">
    <property type="entry name" value="Ovate"/>
</dbReference>
<dbReference type="GO" id="GO:0045892">
    <property type="term" value="P:negative regulation of DNA-templated transcription"/>
    <property type="evidence" value="ECO:0007669"/>
    <property type="project" value="UniProtKB-UniRule"/>
</dbReference>
<keyword evidence="2 6" id="KW-0678">Repressor</keyword>
<evidence type="ECO:0000313" key="9">
    <source>
        <dbReference type="EMBL" id="PIN09015.1"/>
    </source>
</evidence>
<dbReference type="EMBL" id="NKXS01003640">
    <property type="protein sequence ID" value="PIN09015.1"/>
    <property type="molecule type" value="Genomic_DNA"/>
</dbReference>
<feature type="domain" description="OVATE" evidence="8">
    <location>
        <begin position="128"/>
        <end position="191"/>
    </location>
</feature>
<keyword evidence="5 6" id="KW-0539">Nucleus</keyword>
<dbReference type="NCBIfam" id="TIGR01568">
    <property type="entry name" value="A_thal_3678"/>
    <property type="match status" value="1"/>
</dbReference>
<evidence type="ECO:0000256" key="6">
    <source>
        <dbReference type="RuleBase" id="RU367028"/>
    </source>
</evidence>
<evidence type="ECO:0000256" key="5">
    <source>
        <dbReference type="ARBA" id="ARBA00023242"/>
    </source>
</evidence>
<comment type="subcellular location">
    <subcellularLocation>
        <location evidence="1 6">Nucleus</location>
    </subcellularLocation>
</comment>
<comment type="function">
    <text evidence="6">Transcriptional repressor that regulates multiple aspects of plant growth and development.</text>
</comment>
<sequence>MARNLNFCFTKTKSLSSPEHTTLSQNHSRPFSDPTPSLLIKNFNSLYENFNSAAAAGAEDDGSTSESETDSAATPDFASAFASQRFFFSSPGRSNSIIDSSSSLASTSSSASLNQPENEAVSGGSIAVPTYSPDPFIDFRRSMQEMVEAREIHDVRENWDHLQELLMRYLSLNPKSTHKYIVGAFADLLVSLMTSSPQKGPRKTPFSDGKGKISRQYV</sequence>
<dbReference type="OrthoDB" id="690912at2759"/>
<evidence type="ECO:0000256" key="1">
    <source>
        <dbReference type="ARBA" id="ARBA00004123"/>
    </source>
</evidence>
<dbReference type="Pfam" id="PF04844">
    <property type="entry name" value="Ovate"/>
    <property type="match status" value="1"/>
</dbReference>
<feature type="compositionally biased region" description="Low complexity" evidence="7">
    <location>
        <begin position="99"/>
        <end position="112"/>
    </location>
</feature>
<dbReference type="STRING" id="429701.A0A2G9GUY4"/>
<keyword evidence="3 6" id="KW-0805">Transcription regulation</keyword>
<proteinExistence type="predicted"/>
<dbReference type="PANTHER" id="PTHR33057">
    <property type="entry name" value="TRANSCRIPTION REPRESSOR OFP7-RELATED"/>
    <property type="match status" value="1"/>
</dbReference>
<feature type="region of interest" description="Disordered" evidence="7">
    <location>
        <begin position="195"/>
        <end position="218"/>
    </location>
</feature>